<name>A0A2T4ZC95_9BACL</name>
<comment type="caution">
    <text evidence="1">The sequence shown here is derived from an EMBL/GenBank/DDBJ whole genome shotgun (WGS) entry which is preliminary data.</text>
</comment>
<reference evidence="1 2" key="1">
    <citation type="submission" date="2018-04" db="EMBL/GenBank/DDBJ databases">
        <title>Genomic Encyclopedia of Archaeal and Bacterial Type Strains, Phase II (KMG-II): from individual species to whole genera.</title>
        <authorList>
            <person name="Goeker M."/>
        </authorList>
    </citation>
    <scope>NUCLEOTIDE SEQUENCE [LARGE SCALE GENOMIC DNA]</scope>
    <source>
        <strain evidence="1 2">DSM 45169</strain>
    </source>
</reference>
<sequence length="167" mass="19612">MSQNEDWESALDKIDWNDVLQDVDKQLLENLAAELRFKSYESLELASQPLGDGYYITYLSEGTWAFWNNARYVEEDVQFFETSQQFLHFALERFKIQGEEVESLINLLSETRQMKQCAYCECEFDPEDPARKELGIDGIYLDEEEQERECCSPQCAVEAMVQEWKEG</sequence>
<dbReference type="OrthoDB" id="2988504at2"/>
<dbReference type="Proteomes" id="UP000241639">
    <property type="component" value="Unassembled WGS sequence"/>
</dbReference>
<proteinExistence type="predicted"/>
<keyword evidence="2" id="KW-1185">Reference proteome</keyword>
<accession>A0A2T4ZC95</accession>
<evidence type="ECO:0000313" key="2">
    <source>
        <dbReference type="Proteomes" id="UP000241639"/>
    </source>
</evidence>
<organism evidence="1 2">
    <name type="scientific">Desmospora activa DSM 45169</name>
    <dbReference type="NCBI Taxonomy" id="1121389"/>
    <lineage>
        <taxon>Bacteria</taxon>
        <taxon>Bacillati</taxon>
        <taxon>Bacillota</taxon>
        <taxon>Bacilli</taxon>
        <taxon>Bacillales</taxon>
        <taxon>Thermoactinomycetaceae</taxon>
        <taxon>Desmospora</taxon>
    </lineage>
</organism>
<dbReference type="AlphaFoldDB" id="A0A2T4ZC95"/>
<dbReference type="EMBL" id="PZZP01000001">
    <property type="protein sequence ID" value="PTM59496.1"/>
    <property type="molecule type" value="Genomic_DNA"/>
</dbReference>
<gene>
    <name evidence="1" type="ORF">C8J48_2119</name>
</gene>
<evidence type="ECO:0000313" key="1">
    <source>
        <dbReference type="EMBL" id="PTM59496.1"/>
    </source>
</evidence>
<dbReference type="RefSeq" id="WP_107726530.1">
    <property type="nucleotide sequence ID" value="NZ_PZZP01000001.1"/>
</dbReference>
<protein>
    <submittedName>
        <fullName evidence="1">Uncharacterized protein</fullName>
    </submittedName>
</protein>